<evidence type="ECO:0000313" key="2">
    <source>
        <dbReference type="Proteomes" id="UP000294192"/>
    </source>
</evidence>
<sequence>MTKNEIRQLKEMPTGKMIKRVLYNFEESFNYVIVSNKQYFSRTPLEKEDIHNIFLAKLPLFVTQYDEKFQFSFKTYLCMKLKYVIFNEARKMSTRKYKVLNNYREMSDRKYQIKFIAHEKPESDLDISVLDAFEEKVYLTIFEACRSVTCAACELGVSKYIINQTIRKIMFKMKKQLQ</sequence>
<protein>
    <submittedName>
        <fullName evidence="1">Uncharacterized protein</fullName>
    </submittedName>
</protein>
<accession>A0A4R0XQL0</accession>
<dbReference type="AlphaFoldDB" id="A0A4R0XQL0"/>
<gene>
    <name evidence="1" type="ORF">C4B24_00585</name>
</gene>
<reference evidence="1 2" key="1">
    <citation type="submission" date="2018-02" db="EMBL/GenBank/DDBJ databases">
        <title>Mycoplasma marinum and Mycoplasma todarodis sp. nov., moderately halophilic and psychrotolerant mycoplasmas isolated from cephalopods.</title>
        <authorList>
            <person name="Viver T."/>
        </authorList>
    </citation>
    <scope>NUCLEOTIDE SEQUENCE [LARGE SCALE GENOMIC DNA]</scope>
    <source>
        <strain evidence="1 2">PE</strain>
    </source>
</reference>
<dbReference type="EMBL" id="PSZO01000002">
    <property type="protein sequence ID" value="TCG11878.1"/>
    <property type="molecule type" value="Genomic_DNA"/>
</dbReference>
<proteinExistence type="predicted"/>
<name>A0A4R0XQL0_9MOLU</name>
<keyword evidence="2" id="KW-1185">Reference proteome</keyword>
<dbReference type="OrthoDB" id="9839378at2"/>
<comment type="caution">
    <text evidence="1">The sequence shown here is derived from an EMBL/GenBank/DDBJ whole genome shotgun (WGS) entry which is preliminary data.</text>
</comment>
<dbReference type="Proteomes" id="UP000294192">
    <property type="component" value="Unassembled WGS sequence"/>
</dbReference>
<evidence type="ECO:0000313" key="1">
    <source>
        <dbReference type="EMBL" id="TCG11878.1"/>
    </source>
</evidence>
<dbReference type="RefSeq" id="WP_131598320.1">
    <property type="nucleotide sequence ID" value="NZ_CBDBYK010000005.1"/>
</dbReference>
<organism evidence="1 2">
    <name type="scientific">Mycoplasma marinum</name>
    <dbReference type="NCBI Taxonomy" id="1937190"/>
    <lineage>
        <taxon>Bacteria</taxon>
        <taxon>Bacillati</taxon>
        <taxon>Mycoplasmatota</taxon>
        <taxon>Mollicutes</taxon>
        <taxon>Mycoplasmataceae</taxon>
        <taxon>Mycoplasma</taxon>
    </lineage>
</organism>